<feature type="compositionally biased region" description="Pro residues" evidence="1">
    <location>
        <begin position="99"/>
        <end position="111"/>
    </location>
</feature>
<dbReference type="EMBL" id="JAHBAY010000002">
    <property type="protein sequence ID" value="MBT0768682.1"/>
    <property type="molecule type" value="Genomic_DNA"/>
</dbReference>
<evidence type="ECO:0008006" key="4">
    <source>
        <dbReference type="Google" id="ProtNLM"/>
    </source>
</evidence>
<reference evidence="2 3" key="1">
    <citation type="submission" date="2021-05" db="EMBL/GenBank/DDBJ databases">
        <title>Kineosporia and Streptomyces sp. nov. two new marine actinobacteria isolated from Coral.</title>
        <authorList>
            <person name="Buangrab K."/>
            <person name="Sutthacheep M."/>
            <person name="Yeemin T."/>
            <person name="Harunari E."/>
            <person name="Igarashi Y."/>
            <person name="Kanchanasin P."/>
            <person name="Tanasupawat S."/>
            <person name="Phongsopitanun W."/>
        </authorList>
    </citation>
    <scope>NUCLEOTIDE SEQUENCE [LARGE SCALE GENOMIC DNA]</scope>
    <source>
        <strain evidence="2 3">J2-2</strain>
    </source>
</reference>
<feature type="compositionally biased region" description="Pro residues" evidence="1">
    <location>
        <begin position="121"/>
        <end position="133"/>
    </location>
</feature>
<protein>
    <recommendedName>
        <fullName evidence="4">Excreted virulence factor EspC (Type VII ESX diderm)</fullName>
    </recommendedName>
</protein>
<feature type="region of interest" description="Disordered" evidence="1">
    <location>
        <begin position="82"/>
        <end position="139"/>
    </location>
</feature>
<comment type="caution">
    <text evidence="2">The sequence shown here is derived from an EMBL/GenBank/DDBJ whole genome shotgun (WGS) entry which is preliminary data.</text>
</comment>
<evidence type="ECO:0000313" key="3">
    <source>
        <dbReference type="Proteomes" id="UP001197247"/>
    </source>
</evidence>
<dbReference type="RefSeq" id="WP_214154975.1">
    <property type="nucleotide sequence ID" value="NZ_JAHBAY010000002.1"/>
</dbReference>
<sequence>MVESFRAKPGEMNQAGDKARALADDAAAIKPDIGPVKGAMPGSTAAALIEAVQATLEGTLRNWSLAADGYGVALDVAAAGYRGSDRRGAQDYQNIQTPDVPPTPGSAPAPGWPSATTTPGAPTPAAGPTPTPVPTGQGS</sequence>
<keyword evidence="3" id="KW-1185">Reference proteome</keyword>
<evidence type="ECO:0000313" key="2">
    <source>
        <dbReference type="EMBL" id="MBT0768682.1"/>
    </source>
</evidence>
<name>A0ABS5TC70_9ACTN</name>
<evidence type="ECO:0000256" key="1">
    <source>
        <dbReference type="SAM" id="MobiDB-lite"/>
    </source>
</evidence>
<dbReference type="Proteomes" id="UP001197247">
    <property type="component" value="Unassembled WGS sequence"/>
</dbReference>
<organism evidence="2 3">
    <name type="scientific">Kineosporia corallincola</name>
    <dbReference type="NCBI Taxonomy" id="2835133"/>
    <lineage>
        <taxon>Bacteria</taxon>
        <taxon>Bacillati</taxon>
        <taxon>Actinomycetota</taxon>
        <taxon>Actinomycetes</taxon>
        <taxon>Kineosporiales</taxon>
        <taxon>Kineosporiaceae</taxon>
        <taxon>Kineosporia</taxon>
    </lineage>
</organism>
<gene>
    <name evidence="2" type="ORF">KIH74_07075</name>
</gene>
<proteinExistence type="predicted"/>
<accession>A0ABS5TC70</accession>